<dbReference type="AlphaFoldDB" id="A0A1V5T4U4"/>
<protein>
    <submittedName>
        <fullName evidence="1">Uncharacterized protein</fullName>
    </submittedName>
</protein>
<sequence>MPPQDIERSVMKKMMNVTLETYKTQCDSYPFIFPKMGTYKEVKDEVTGEIVEKIPLNIVEVPDRLAPLLYEQMKSKGVFIIPDNPEEFEEAKRQAMINYLNGRLKTRISNHLMQKDEYERKGSTFQFTETFNEALRWDKEIRHVLNQQKPMRESGSFLDHFNAEPLPEIREVKDETKASEFEDFAKSKYPPRRMRSVKSASELEGANV</sequence>
<accession>A0A1V5T4U4</accession>
<organism evidence="1">
    <name type="scientific">Candidatus Atribacter allofermentans</name>
    <dbReference type="NCBI Taxonomy" id="1852833"/>
    <lineage>
        <taxon>Bacteria</taxon>
        <taxon>Pseudomonadati</taxon>
        <taxon>Atribacterota</taxon>
        <taxon>Atribacteria</taxon>
        <taxon>Atribacterales</taxon>
        <taxon>Atribacteraceae</taxon>
        <taxon>Atribacter</taxon>
    </lineage>
</organism>
<comment type="caution">
    <text evidence="1">The sequence shown here is derived from an EMBL/GenBank/DDBJ whole genome shotgun (WGS) entry which is preliminary data.</text>
</comment>
<evidence type="ECO:0000313" key="1">
    <source>
        <dbReference type="EMBL" id="OQA61431.1"/>
    </source>
</evidence>
<dbReference type="Proteomes" id="UP000485569">
    <property type="component" value="Unassembled WGS sequence"/>
</dbReference>
<dbReference type="EMBL" id="MWBQ01000018">
    <property type="protein sequence ID" value="OQA61431.1"/>
    <property type="molecule type" value="Genomic_DNA"/>
</dbReference>
<reference evidence="1" key="1">
    <citation type="submission" date="2017-02" db="EMBL/GenBank/DDBJ databases">
        <title>Delving into the versatile metabolic prowess of the omnipresent phylum Bacteroidetes.</title>
        <authorList>
            <person name="Nobu M.K."/>
            <person name="Mei R."/>
            <person name="Narihiro T."/>
            <person name="Kuroda K."/>
            <person name="Liu W.-T."/>
        </authorList>
    </citation>
    <scope>NUCLEOTIDE SEQUENCE</scope>
    <source>
        <strain evidence="1">ADurb.Bin276</strain>
    </source>
</reference>
<proteinExistence type="predicted"/>
<gene>
    <name evidence="1" type="ORF">BWY41_00111</name>
</gene>
<name>A0A1V5T4U4_9BACT</name>